<accession>A0A0R3U170</accession>
<reference evidence="3" key="1">
    <citation type="submission" date="2017-02" db="UniProtKB">
        <authorList>
            <consortium name="WormBaseParasite"/>
        </authorList>
    </citation>
    <scope>IDENTIFICATION</scope>
</reference>
<keyword evidence="2" id="KW-1185">Reference proteome</keyword>
<dbReference type="WBParaSite" id="MCOS_0000008601-mRNA-1">
    <property type="protein sequence ID" value="MCOS_0000008601-mRNA-1"/>
    <property type="gene ID" value="MCOS_0000008601"/>
</dbReference>
<proteinExistence type="predicted"/>
<evidence type="ECO:0000313" key="2">
    <source>
        <dbReference type="Proteomes" id="UP000267029"/>
    </source>
</evidence>
<dbReference type="Proteomes" id="UP000267029">
    <property type="component" value="Unassembled WGS sequence"/>
</dbReference>
<dbReference type="AlphaFoldDB" id="A0A0R3U170"/>
<reference evidence="1 2" key="2">
    <citation type="submission" date="2018-10" db="EMBL/GenBank/DDBJ databases">
        <authorList>
            <consortium name="Pathogen Informatics"/>
        </authorList>
    </citation>
    <scope>NUCLEOTIDE SEQUENCE [LARGE SCALE GENOMIC DNA]</scope>
</reference>
<dbReference type="EMBL" id="UXSR01000007">
    <property type="protein sequence ID" value="VDD74084.1"/>
    <property type="molecule type" value="Genomic_DNA"/>
</dbReference>
<organism evidence="3">
    <name type="scientific">Mesocestoides corti</name>
    <name type="common">Flatworm</name>
    <dbReference type="NCBI Taxonomy" id="53468"/>
    <lineage>
        <taxon>Eukaryota</taxon>
        <taxon>Metazoa</taxon>
        <taxon>Spiralia</taxon>
        <taxon>Lophotrochozoa</taxon>
        <taxon>Platyhelminthes</taxon>
        <taxon>Cestoda</taxon>
        <taxon>Eucestoda</taxon>
        <taxon>Cyclophyllidea</taxon>
        <taxon>Mesocestoididae</taxon>
        <taxon>Mesocestoides</taxon>
    </lineage>
</organism>
<name>A0A0R3U170_MESCO</name>
<protein>
    <submittedName>
        <fullName evidence="3">Ovule protein</fullName>
    </submittedName>
</protein>
<gene>
    <name evidence="1" type="ORF">MCOS_LOCUS87</name>
</gene>
<evidence type="ECO:0000313" key="1">
    <source>
        <dbReference type="EMBL" id="VDD74084.1"/>
    </source>
</evidence>
<evidence type="ECO:0000313" key="3">
    <source>
        <dbReference type="WBParaSite" id="MCOS_0000008601-mRNA-1"/>
    </source>
</evidence>
<sequence>MQDCLFSQIKRPGKERLHNLCQLPGQHLGPIRHWERPSYLAIYIQSPIILISCEVKIAVKLIPSPSALPIPLHLQVPKGVAHGQFKRHL</sequence>